<reference evidence="5 6" key="1">
    <citation type="submission" date="2023-12" db="EMBL/GenBank/DDBJ databases">
        <title>Sinomonas terricola sp. nov, isolated from litchi orchard soil in Guangdong, PR China.</title>
        <authorList>
            <person name="Jiaxin W."/>
            <person name="Yang Z."/>
            <person name="Honghui Z."/>
        </authorList>
    </citation>
    <scope>NUCLEOTIDE SEQUENCE [LARGE SCALE GENOMIC DNA]</scope>
    <source>
        <strain evidence="5 6">JGH33</strain>
    </source>
</reference>
<dbReference type="Gene3D" id="2.115.10.20">
    <property type="entry name" value="Glycosyl hydrolase domain, family 43"/>
    <property type="match status" value="1"/>
</dbReference>
<dbReference type="Pfam" id="PF00251">
    <property type="entry name" value="Glyco_hydro_32N"/>
    <property type="match status" value="1"/>
</dbReference>
<keyword evidence="2 5" id="KW-0378">Hydrolase</keyword>
<feature type="non-terminal residue" evidence="5">
    <location>
        <position position="98"/>
    </location>
</feature>
<keyword evidence="3" id="KW-0326">Glycosidase</keyword>
<dbReference type="PANTHER" id="PTHR42800">
    <property type="entry name" value="EXOINULINASE INUD (AFU_ORTHOLOGUE AFUA_5G00480)"/>
    <property type="match status" value="1"/>
</dbReference>
<dbReference type="SUPFAM" id="SSF75005">
    <property type="entry name" value="Arabinanase/levansucrase/invertase"/>
    <property type="match status" value="1"/>
</dbReference>
<evidence type="ECO:0000313" key="5">
    <source>
        <dbReference type="EMBL" id="MEA5457397.1"/>
    </source>
</evidence>
<dbReference type="InterPro" id="IPR023296">
    <property type="entry name" value="Glyco_hydro_beta-prop_sf"/>
</dbReference>
<accession>A0ABU5TCI0</accession>
<dbReference type="InterPro" id="IPR013148">
    <property type="entry name" value="Glyco_hydro_32_N"/>
</dbReference>
<dbReference type="GO" id="GO:0016787">
    <property type="term" value="F:hydrolase activity"/>
    <property type="evidence" value="ECO:0007669"/>
    <property type="project" value="UniProtKB-KW"/>
</dbReference>
<proteinExistence type="inferred from homology"/>
<evidence type="ECO:0000313" key="6">
    <source>
        <dbReference type="Proteomes" id="UP001304769"/>
    </source>
</evidence>
<dbReference type="Proteomes" id="UP001304769">
    <property type="component" value="Unassembled WGS sequence"/>
</dbReference>
<dbReference type="EMBL" id="JAYGGQ010000042">
    <property type="protein sequence ID" value="MEA5457397.1"/>
    <property type="molecule type" value="Genomic_DNA"/>
</dbReference>
<name>A0ABU5TCI0_9MICC</name>
<sequence>MTRASSEESIADEAYRPRLHYTAADTWINDPNGLVYHEGVYHLFFQNNPYGVTHANMSWGHAVSTDLIHWEDRPVAILCDEEEQIFSGSAVVDEGNTA</sequence>
<evidence type="ECO:0000256" key="2">
    <source>
        <dbReference type="ARBA" id="ARBA00022801"/>
    </source>
</evidence>
<feature type="domain" description="Glycosyl hydrolase family 32 N-terminal" evidence="4">
    <location>
        <begin position="20"/>
        <end position="96"/>
    </location>
</feature>
<evidence type="ECO:0000256" key="1">
    <source>
        <dbReference type="ARBA" id="ARBA00009902"/>
    </source>
</evidence>
<keyword evidence="6" id="KW-1185">Reference proteome</keyword>
<organism evidence="5 6">
    <name type="scientific">Sinomonas terricola</name>
    <dbReference type="NCBI Taxonomy" id="3110330"/>
    <lineage>
        <taxon>Bacteria</taxon>
        <taxon>Bacillati</taxon>
        <taxon>Actinomycetota</taxon>
        <taxon>Actinomycetes</taxon>
        <taxon>Micrococcales</taxon>
        <taxon>Micrococcaceae</taxon>
        <taxon>Sinomonas</taxon>
    </lineage>
</organism>
<evidence type="ECO:0000256" key="3">
    <source>
        <dbReference type="ARBA" id="ARBA00023295"/>
    </source>
</evidence>
<protein>
    <submittedName>
        <fullName evidence="5">Glycoside hydrolase family 32 protein</fullName>
    </submittedName>
</protein>
<gene>
    <name evidence="5" type="ORF">SPF06_22000</name>
</gene>
<comment type="caution">
    <text evidence="5">The sequence shown here is derived from an EMBL/GenBank/DDBJ whole genome shotgun (WGS) entry which is preliminary data.</text>
</comment>
<comment type="similarity">
    <text evidence="1">Belongs to the glycosyl hydrolase 32 family.</text>
</comment>
<evidence type="ECO:0000259" key="4">
    <source>
        <dbReference type="Pfam" id="PF00251"/>
    </source>
</evidence>
<dbReference type="PANTHER" id="PTHR42800:SF1">
    <property type="entry name" value="EXOINULINASE INUD (AFU_ORTHOLOGUE AFUA_5G00480)"/>
    <property type="match status" value="1"/>
</dbReference>